<accession>A0ABW7H0T0</accession>
<dbReference type="RefSeq" id="WP_394385481.1">
    <property type="nucleotide sequence ID" value="NZ_JBIGIB010000003.1"/>
</dbReference>
<comment type="caution">
    <text evidence="1">The sequence shown here is derived from an EMBL/GenBank/DDBJ whole genome shotgun (WGS) entry which is preliminary data.</text>
</comment>
<evidence type="ECO:0000313" key="1">
    <source>
        <dbReference type="EMBL" id="MFG6467679.1"/>
    </source>
</evidence>
<organism evidence="1 2">
    <name type="scientific">Pelomonas baiyunensis</name>
    <dbReference type="NCBI Taxonomy" id="3299026"/>
    <lineage>
        <taxon>Bacteria</taxon>
        <taxon>Pseudomonadati</taxon>
        <taxon>Pseudomonadota</taxon>
        <taxon>Betaproteobacteria</taxon>
        <taxon>Burkholderiales</taxon>
        <taxon>Sphaerotilaceae</taxon>
        <taxon>Roseateles</taxon>
    </lineage>
</organism>
<name>A0ABW7H0T0_9BURK</name>
<protein>
    <submittedName>
        <fullName evidence="1">Uncharacterized protein</fullName>
    </submittedName>
</protein>
<gene>
    <name evidence="1" type="ORF">ACG01O_13725</name>
</gene>
<sequence length="74" mass="7982">MARAARNLTALSTDRPCIQPRASHRPRWPTLAAWWAAAPAAVEVDVGYESALPWALVALHSEGEHAVAVVALTR</sequence>
<keyword evidence="2" id="KW-1185">Reference proteome</keyword>
<evidence type="ECO:0000313" key="2">
    <source>
        <dbReference type="Proteomes" id="UP001606303"/>
    </source>
</evidence>
<proteinExistence type="predicted"/>
<dbReference type="Proteomes" id="UP001606303">
    <property type="component" value="Unassembled WGS sequence"/>
</dbReference>
<reference evidence="1 2" key="1">
    <citation type="submission" date="2024-08" db="EMBL/GenBank/DDBJ databases">
        <authorList>
            <person name="Lu H."/>
        </authorList>
    </citation>
    <scope>NUCLEOTIDE SEQUENCE [LARGE SCALE GENOMIC DNA]</scope>
    <source>
        <strain evidence="1 2">BYS87W</strain>
    </source>
</reference>
<dbReference type="EMBL" id="JBIGIB010000003">
    <property type="protein sequence ID" value="MFG6467679.1"/>
    <property type="molecule type" value="Genomic_DNA"/>
</dbReference>